<evidence type="ECO:0000313" key="7">
    <source>
        <dbReference type="Proteomes" id="UP000692954"/>
    </source>
</evidence>
<feature type="coiled-coil region" evidence="3">
    <location>
        <begin position="171"/>
        <end position="198"/>
    </location>
</feature>
<dbReference type="GO" id="GO:0005634">
    <property type="term" value="C:nucleus"/>
    <property type="evidence" value="ECO:0007669"/>
    <property type="project" value="UniProtKB-SubCell"/>
</dbReference>
<evidence type="ECO:0000256" key="1">
    <source>
        <dbReference type="ARBA" id="ARBA00004123"/>
    </source>
</evidence>
<comment type="subcellular location">
    <subcellularLocation>
        <location evidence="1">Nucleus</location>
    </subcellularLocation>
</comment>
<comment type="caution">
    <text evidence="6">The sequence shown here is derived from an EMBL/GenBank/DDBJ whole genome shotgun (WGS) entry which is preliminary data.</text>
</comment>
<dbReference type="Pfam" id="PF02791">
    <property type="entry name" value="DDT"/>
    <property type="match status" value="1"/>
</dbReference>
<accession>A0A8S1JYZ6</accession>
<feature type="domain" description="DDT" evidence="5">
    <location>
        <begin position="5"/>
        <end position="52"/>
    </location>
</feature>
<dbReference type="InterPro" id="IPR018501">
    <property type="entry name" value="DDT_dom"/>
</dbReference>
<evidence type="ECO:0000256" key="2">
    <source>
        <dbReference type="ARBA" id="ARBA00023242"/>
    </source>
</evidence>
<evidence type="ECO:0000256" key="4">
    <source>
        <dbReference type="SAM" id="MobiDB-lite"/>
    </source>
</evidence>
<evidence type="ECO:0000259" key="5">
    <source>
        <dbReference type="Pfam" id="PF02791"/>
    </source>
</evidence>
<sequence>MSLVNTLQIYEFCRTFASQLNLRTRYTVEQLNESFESNDNSTLAFQIVIGLMDKFCLAYLVQATTQTNSAFLNVIGQIKNQFIRRSILMNIWPTIFTLITRIYRIRAYIKDEIELEYQQFKEHLQQEQFKNWLALDKQKLILFMIDTIFYESEFLVQEIDQRIKIQEILSNNDWRKELAKKETELKKLQQSVGKVAKKKQKEQVKTLQIIAGLEEEINLYTKASTVTNKQLFYNQAIEKISNNLYVFQEEKRCVYKENNEEDWGVIKGAEMIEVIGQQEIKCLQMKNLVNEGYFCLEECKLDPIALDNTYGIEQISQDSMTIELFQKCDIDTVRQILLALEKDYSEYELNYWKSCWTSAEKRKIWQEKVQNAEMIELTEILSKIPHQLSWVNKKHGQTDSQAKYKSSRLYWFYQNKLYSMPYQQLSKQEPSLHSMYLLAITLYDKLKSYIHRKMRTMDITQIQQQQQQQSDLESTNDDDFQELK</sequence>
<protein>
    <recommendedName>
        <fullName evidence="5">DDT domain-containing protein</fullName>
    </recommendedName>
</protein>
<proteinExistence type="predicted"/>
<evidence type="ECO:0000313" key="6">
    <source>
        <dbReference type="EMBL" id="CAD8048241.1"/>
    </source>
</evidence>
<feature type="region of interest" description="Disordered" evidence="4">
    <location>
        <begin position="461"/>
        <end position="484"/>
    </location>
</feature>
<dbReference type="Proteomes" id="UP000692954">
    <property type="component" value="Unassembled WGS sequence"/>
</dbReference>
<name>A0A8S1JYZ6_9CILI</name>
<feature type="compositionally biased region" description="Acidic residues" evidence="4">
    <location>
        <begin position="474"/>
        <end position="484"/>
    </location>
</feature>
<dbReference type="EMBL" id="CAJJDN010000003">
    <property type="protein sequence ID" value="CAD8048241.1"/>
    <property type="molecule type" value="Genomic_DNA"/>
</dbReference>
<organism evidence="6 7">
    <name type="scientific">Paramecium sonneborni</name>
    <dbReference type="NCBI Taxonomy" id="65129"/>
    <lineage>
        <taxon>Eukaryota</taxon>
        <taxon>Sar</taxon>
        <taxon>Alveolata</taxon>
        <taxon>Ciliophora</taxon>
        <taxon>Intramacronucleata</taxon>
        <taxon>Oligohymenophorea</taxon>
        <taxon>Peniculida</taxon>
        <taxon>Parameciidae</taxon>
        <taxon>Paramecium</taxon>
    </lineage>
</organism>
<keyword evidence="7" id="KW-1185">Reference proteome</keyword>
<evidence type="ECO:0000256" key="3">
    <source>
        <dbReference type="SAM" id="Coils"/>
    </source>
</evidence>
<dbReference type="OrthoDB" id="298907at2759"/>
<keyword evidence="2" id="KW-0539">Nucleus</keyword>
<keyword evidence="3" id="KW-0175">Coiled coil</keyword>
<dbReference type="AlphaFoldDB" id="A0A8S1JYZ6"/>
<gene>
    <name evidence="6" type="ORF">PSON_ATCC_30995.1.T0030130</name>
</gene>
<reference evidence="6" key="1">
    <citation type="submission" date="2021-01" db="EMBL/GenBank/DDBJ databases">
        <authorList>
            <consortium name="Genoscope - CEA"/>
            <person name="William W."/>
        </authorList>
    </citation>
    <scope>NUCLEOTIDE SEQUENCE</scope>
</reference>